<keyword evidence="3" id="KW-0808">Transferase</keyword>
<evidence type="ECO:0000256" key="5">
    <source>
        <dbReference type="ARBA" id="ARBA00022932"/>
    </source>
</evidence>
<keyword evidence="6" id="KW-0238">DNA-binding</keyword>
<proteinExistence type="inferred from homology"/>
<dbReference type="Gene3D" id="3.90.1600.10">
    <property type="entry name" value="Palm domain of DNA polymerase"/>
    <property type="match status" value="1"/>
</dbReference>
<evidence type="ECO:0000256" key="2">
    <source>
        <dbReference type="ARBA" id="ARBA00012417"/>
    </source>
</evidence>
<gene>
    <name evidence="9" type="ORF">BES34_014205</name>
</gene>
<reference evidence="9" key="1">
    <citation type="submission" date="2018-01" db="EMBL/GenBank/DDBJ databases">
        <title>Genomic characterization of Leptospira inadai serogroup Lyme isolated from captured rat in Brazil and comparative analysis with human reference strain.</title>
        <authorList>
            <person name="Moreno L.Z."/>
            <person name="Loureiro A.P."/>
            <person name="Miraglia F."/>
            <person name="Kremer F.S."/>
            <person name="Eslabao M.R."/>
            <person name="Dellagostin O.A."/>
            <person name="Lilenbaum W."/>
            <person name="Moreno A.M."/>
        </authorList>
    </citation>
    <scope>NUCLEOTIDE SEQUENCE [LARGE SCALE GENOMIC DNA]</scope>
    <source>
        <strain evidence="9">M34/99</strain>
    </source>
</reference>
<dbReference type="InterPro" id="IPR036397">
    <property type="entry name" value="RNaseH_sf"/>
</dbReference>
<dbReference type="InterPro" id="IPR023211">
    <property type="entry name" value="DNA_pol_palm_dom_sf"/>
</dbReference>
<dbReference type="InterPro" id="IPR012337">
    <property type="entry name" value="RNaseH-like_sf"/>
</dbReference>
<dbReference type="SUPFAM" id="SSF53098">
    <property type="entry name" value="Ribonuclease H-like"/>
    <property type="match status" value="1"/>
</dbReference>
<protein>
    <recommendedName>
        <fullName evidence="2">DNA-directed DNA polymerase</fullName>
        <ecNumber evidence="2">2.7.7.7</ecNumber>
    </recommendedName>
</protein>
<dbReference type="SMART" id="SM00486">
    <property type="entry name" value="POLBc"/>
    <property type="match status" value="1"/>
</dbReference>
<sequence>MKEFEGFVFDLYSLEESIFLWVKGETETKLFTDSFFPSIYIAGDERFERSFINRLRSLNALYKEPERVIKTSFYENIPRQVLKITLSRPSVLRRIYNKLYAFYEKLEIFHSDMEITNVYLLEKNIFPLAKVRLFHEGGKIKRIDCLSDLKSCDYEIPEFTKLHMSFKQNHRIGYSKVNPLVFQADDGFQEEVYEDTGKKLLRHINEILEARDPDIILSAYGDQAIFPFLFSLAKRTNFRLFFDRDPHAIQRKIITKGSTFTTYGQVIYKAPSYPLFGRLHIDSVNSFVFKESFLLGIFELARLSRLPIQRMARSSTGTALTCIETDVAIKKGYLVPWQKAAIERTKTAYELLRIDKGGLVYLPDTSVSVRENVAQLDFSQMYPSIMAKYNISPECVNCPCCENDEEKIVVPGTNFHVCTRRRGVVSDALEDILVRRKFYKRSIEKKDPKSEIFDARQNSLKWMLVTSFGYLGYRNAKFGRLESHESVTAIGREVLLRAKEVAEENGYIFLHAITDSLFIAKQNSEKFSRLELLRLCKKITKATQIEMKIEGVYNWLMFPASKQDKKIGVVNRYFGKFEGGEVKIRGIFARRKDIPSFVKKFQLNVISVMEEANTKLELISKLPEIDRLFYSFENELSCGNVDVRELFLRKTISKPLAEYVASHASSESLRSLIEEGIAVEPGEKIKYLVLKGKNKKREYLPEEKALKSPTYSNLHFEYYRGLLIDALEELLEHLQPRAYFRSLREAQPELEFRWSIRKRSRARKKAGKLIRKKISIFQKRGKLLRTKKRESTLVRLNKFDIASRLLRTCFKQDRINL</sequence>
<comment type="similarity">
    <text evidence="1">Belongs to the DNA polymerase type-B family.</text>
</comment>
<dbReference type="Proteomes" id="UP000094669">
    <property type="component" value="Unassembled WGS sequence"/>
</dbReference>
<dbReference type="InterPro" id="IPR042087">
    <property type="entry name" value="DNA_pol_B_thumb"/>
</dbReference>
<comment type="catalytic activity">
    <reaction evidence="7">
        <text>DNA(n) + a 2'-deoxyribonucleoside 5'-triphosphate = DNA(n+1) + diphosphate</text>
        <dbReference type="Rhea" id="RHEA:22508"/>
        <dbReference type="Rhea" id="RHEA-COMP:17339"/>
        <dbReference type="Rhea" id="RHEA-COMP:17340"/>
        <dbReference type="ChEBI" id="CHEBI:33019"/>
        <dbReference type="ChEBI" id="CHEBI:61560"/>
        <dbReference type="ChEBI" id="CHEBI:173112"/>
        <dbReference type="EC" id="2.7.7.7"/>
    </reaction>
</comment>
<evidence type="ECO:0000256" key="1">
    <source>
        <dbReference type="ARBA" id="ARBA00005755"/>
    </source>
</evidence>
<dbReference type="PANTHER" id="PTHR10322">
    <property type="entry name" value="DNA POLYMERASE CATALYTIC SUBUNIT"/>
    <property type="match status" value="1"/>
</dbReference>
<dbReference type="EMBL" id="MCRM02000015">
    <property type="protein sequence ID" value="PNV74335.1"/>
    <property type="molecule type" value="Genomic_DNA"/>
</dbReference>
<evidence type="ECO:0000313" key="9">
    <source>
        <dbReference type="EMBL" id="PNV74335.1"/>
    </source>
</evidence>
<accession>A0ABX4YGF3</accession>
<evidence type="ECO:0000256" key="7">
    <source>
        <dbReference type="ARBA" id="ARBA00049244"/>
    </source>
</evidence>
<dbReference type="EC" id="2.7.7.7" evidence="2"/>
<keyword evidence="5" id="KW-0239">DNA-directed DNA polymerase</keyword>
<dbReference type="InterPro" id="IPR006172">
    <property type="entry name" value="DNA-dir_DNA_pol_B"/>
</dbReference>
<dbReference type="InterPro" id="IPR050240">
    <property type="entry name" value="DNA_pol_type-B"/>
</dbReference>
<evidence type="ECO:0000259" key="8">
    <source>
        <dbReference type="Pfam" id="PF00136"/>
    </source>
</evidence>
<feature type="domain" description="DNA-directed DNA polymerase family B multifunctional" evidence="8">
    <location>
        <begin position="355"/>
        <end position="733"/>
    </location>
</feature>
<evidence type="ECO:0000313" key="10">
    <source>
        <dbReference type="Proteomes" id="UP000094669"/>
    </source>
</evidence>
<organism evidence="9 10">
    <name type="scientific">Leptospira inadai serovar Lyme</name>
    <dbReference type="NCBI Taxonomy" id="293084"/>
    <lineage>
        <taxon>Bacteria</taxon>
        <taxon>Pseudomonadati</taxon>
        <taxon>Spirochaetota</taxon>
        <taxon>Spirochaetia</taxon>
        <taxon>Leptospirales</taxon>
        <taxon>Leptospiraceae</taxon>
        <taxon>Leptospira</taxon>
    </lineage>
</organism>
<dbReference type="RefSeq" id="WP_010420130.1">
    <property type="nucleotide sequence ID" value="NZ_MCRM02000015.1"/>
</dbReference>
<evidence type="ECO:0000256" key="3">
    <source>
        <dbReference type="ARBA" id="ARBA00022679"/>
    </source>
</evidence>
<evidence type="ECO:0000256" key="6">
    <source>
        <dbReference type="ARBA" id="ARBA00023125"/>
    </source>
</evidence>
<dbReference type="Gene3D" id="1.10.132.60">
    <property type="entry name" value="DNA polymerase family B, C-terminal domain"/>
    <property type="match status" value="1"/>
</dbReference>
<dbReference type="Gene3D" id="3.30.420.10">
    <property type="entry name" value="Ribonuclease H-like superfamily/Ribonuclease H"/>
    <property type="match status" value="1"/>
</dbReference>
<dbReference type="Gene3D" id="1.10.287.690">
    <property type="entry name" value="Helix hairpin bin"/>
    <property type="match status" value="1"/>
</dbReference>
<dbReference type="SUPFAM" id="SSF56672">
    <property type="entry name" value="DNA/RNA polymerases"/>
    <property type="match status" value="1"/>
</dbReference>
<name>A0ABX4YGF3_9LEPT</name>
<dbReference type="Gene3D" id="3.30.342.10">
    <property type="entry name" value="DNA Polymerase, chain B, domain 1"/>
    <property type="match status" value="1"/>
</dbReference>
<evidence type="ECO:0000256" key="4">
    <source>
        <dbReference type="ARBA" id="ARBA00022695"/>
    </source>
</evidence>
<keyword evidence="4" id="KW-0548">Nucleotidyltransferase</keyword>
<dbReference type="InterPro" id="IPR043502">
    <property type="entry name" value="DNA/RNA_pol_sf"/>
</dbReference>
<dbReference type="PANTHER" id="PTHR10322:SF23">
    <property type="entry name" value="DNA POLYMERASE DELTA CATALYTIC SUBUNIT"/>
    <property type="match status" value="1"/>
</dbReference>
<keyword evidence="10" id="KW-1185">Reference proteome</keyword>
<dbReference type="Pfam" id="PF00136">
    <property type="entry name" value="DNA_pol_B"/>
    <property type="match status" value="1"/>
</dbReference>
<comment type="caution">
    <text evidence="9">The sequence shown here is derived from an EMBL/GenBank/DDBJ whole genome shotgun (WGS) entry which is preliminary data.</text>
</comment>
<dbReference type="InterPro" id="IPR006134">
    <property type="entry name" value="DNA-dir_DNA_pol_B_multi_dom"/>
</dbReference>